<feature type="signal peptide" evidence="1">
    <location>
        <begin position="1"/>
        <end position="25"/>
    </location>
</feature>
<dbReference type="Proteomes" id="UP000182229">
    <property type="component" value="Unassembled WGS sequence"/>
</dbReference>
<reference evidence="2 3" key="2">
    <citation type="submission" date="2016-12" db="EMBL/GenBank/DDBJ databases">
        <title>Draft Genome Sequence of Cystobacter ferrugineus Strain Cbfe23.</title>
        <authorList>
            <person name="Akbar S."/>
            <person name="Dowd S.E."/>
            <person name="Stevens D.C."/>
        </authorList>
    </citation>
    <scope>NUCLEOTIDE SEQUENCE [LARGE SCALE GENOMIC DNA]</scope>
    <source>
        <strain evidence="2 3">Cbfe23</strain>
    </source>
</reference>
<gene>
    <name evidence="2" type="ORF">BON30_16605</name>
</gene>
<dbReference type="OrthoDB" id="2874181at2"/>
<organism evidence="2 3">
    <name type="scientific">Cystobacter ferrugineus</name>
    <dbReference type="NCBI Taxonomy" id="83449"/>
    <lineage>
        <taxon>Bacteria</taxon>
        <taxon>Pseudomonadati</taxon>
        <taxon>Myxococcota</taxon>
        <taxon>Myxococcia</taxon>
        <taxon>Myxococcales</taxon>
        <taxon>Cystobacterineae</taxon>
        <taxon>Archangiaceae</taxon>
        <taxon>Cystobacter</taxon>
    </lineage>
</organism>
<keyword evidence="3" id="KW-1185">Reference proteome</keyword>
<dbReference type="SUPFAM" id="SSF50405">
    <property type="entry name" value="Actin-crosslinking proteins"/>
    <property type="match status" value="2"/>
</dbReference>
<comment type="caution">
    <text evidence="2">The sequence shown here is derived from an EMBL/GenBank/DDBJ whole genome shotgun (WGS) entry which is preliminary data.</text>
</comment>
<keyword evidence="1" id="KW-0732">Signal</keyword>
<accession>A0A1L9BAA7</accession>
<name>A0A1L9BAA7_9BACT</name>
<evidence type="ECO:0000313" key="2">
    <source>
        <dbReference type="EMBL" id="OJH39158.1"/>
    </source>
</evidence>
<sequence length="335" mass="35222">MMEGLKKWVLCLVALCGLVPGASLASGLKVSLQSDEGTYFARCNGCQKSVDNKIPDTITTHVKAATEPYAQFELVLVGNGKIALKSDTGKFVGRCNGCITGGKVPDFATVHVGEATPPAYAQFTIETLANGKYALKADTGKYLARCNGCSPGASTPNSVTVHATNPGKEAYAQWTITPIFPKGSKISLQSDEGTYLARCNGCQKSVDNKIPDTITTHVKAATEPYAQFEVVQVSGGKIALKSDTGKFVGRCNGCIVGGTVPDFATVHVADSAPAYAQFKPVLLNNGKWGLQADTGKYLARCNGCSPGASTPNSVTVHATDPNKEAYAQWNIAYVP</sequence>
<dbReference type="InterPro" id="IPR052883">
    <property type="entry name" value="Hisactophilin"/>
</dbReference>
<proteinExistence type="predicted"/>
<dbReference type="EMBL" id="MPIN01000004">
    <property type="protein sequence ID" value="OJH39158.1"/>
    <property type="molecule type" value="Genomic_DNA"/>
</dbReference>
<evidence type="ECO:0000313" key="3">
    <source>
        <dbReference type="Proteomes" id="UP000182229"/>
    </source>
</evidence>
<dbReference type="PANTHER" id="PTHR33351:SF1">
    <property type="entry name" value="IG-LIKE DOMAIN-CONTAINING PROTEIN-RELATED"/>
    <property type="match status" value="1"/>
</dbReference>
<protein>
    <recommendedName>
        <fullName evidence="4">Cytochrome P450</fullName>
    </recommendedName>
</protein>
<dbReference type="CDD" id="cd00257">
    <property type="entry name" value="beta-trefoil_FSCN-like"/>
    <property type="match status" value="2"/>
</dbReference>
<dbReference type="PANTHER" id="PTHR33351">
    <property type="entry name" value="HISACTOPHILIN-1-RELATED"/>
    <property type="match status" value="1"/>
</dbReference>
<dbReference type="GO" id="GO:0051015">
    <property type="term" value="F:actin filament binding"/>
    <property type="evidence" value="ECO:0007669"/>
    <property type="project" value="TreeGrafter"/>
</dbReference>
<evidence type="ECO:0008006" key="4">
    <source>
        <dbReference type="Google" id="ProtNLM"/>
    </source>
</evidence>
<evidence type="ECO:0000256" key="1">
    <source>
        <dbReference type="SAM" id="SignalP"/>
    </source>
</evidence>
<dbReference type="RefSeq" id="WP_071899328.1">
    <property type="nucleotide sequence ID" value="NZ_MPIN01000004.1"/>
</dbReference>
<reference evidence="3" key="1">
    <citation type="submission" date="2016-11" db="EMBL/GenBank/DDBJ databases">
        <authorList>
            <person name="Shukria A."/>
            <person name="Stevens D.C."/>
        </authorList>
    </citation>
    <scope>NUCLEOTIDE SEQUENCE [LARGE SCALE GENOMIC DNA]</scope>
    <source>
        <strain evidence="3">Cbfe23</strain>
    </source>
</reference>
<dbReference type="AlphaFoldDB" id="A0A1L9BAA7"/>
<dbReference type="InterPro" id="IPR008999">
    <property type="entry name" value="Actin-crosslinking"/>
</dbReference>
<feature type="chain" id="PRO_5013313127" description="Cytochrome P450" evidence="1">
    <location>
        <begin position="26"/>
        <end position="335"/>
    </location>
</feature>
<dbReference type="GO" id="GO:0015629">
    <property type="term" value="C:actin cytoskeleton"/>
    <property type="evidence" value="ECO:0007669"/>
    <property type="project" value="TreeGrafter"/>
</dbReference>
<dbReference type="Gene3D" id="2.80.10.50">
    <property type="match status" value="2"/>
</dbReference>
<dbReference type="GO" id="GO:0030041">
    <property type="term" value="P:actin filament polymerization"/>
    <property type="evidence" value="ECO:0007669"/>
    <property type="project" value="TreeGrafter"/>
</dbReference>